<dbReference type="GO" id="GO:0003700">
    <property type="term" value="F:DNA-binding transcription factor activity"/>
    <property type="evidence" value="ECO:0007669"/>
    <property type="project" value="TreeGrafter"/>
</dbReference>
<dbReference type="EMBL" id="WKKF01000001">
    <property type="protein sequence ID" value="MRX53119.1"/>
    <property type="molecule type" value="Genomic_DNA"/>
</dbReference>
<dbReference type="CDD" id="cd01392">
    <property type="entry name" value="HTH_LacI"/>
    <property type="match status" value="1"/>
</dbReference>
<dbReference type="Pfam" id="PF00356">
    <property type="entry name" value="LacI"/>
    <property type="match status" value="1"/>
</dbReference>
<dbReference type="InterPro" id="IPR010982">
    <property type="entry name" value="Lambda_DNA-bd_dom_sf"/>
</dbReference>
<dbReference type="Proteomes" id="UP000441585">
    <property type="component" value="Unassembled WGS sequence"/>
</dbReference>
<dbReference type="PANTHER" id="PTHR30146:SF109">
    <property type="entry name" value="HTH-TYPE TRANSCRIPTIONAL REGULATOR GALS"/>
    <property type="match status" value="1"/>
</dbReference>
<keyword evidence="2 5" id="KW-0238">DNA-binding</keyword>
<name>A0A6I2M5B4_9BACI</name>
<keyword evidence="1" id="KW-0805">Transcription regulation</keyword>
<evidence type="ECO:0000256" key="3">
    <source>
        <dbReference type="ARBA" id="ARBA00023163"/>
    </source>
</evidence>
<comment type="caution">
    <text evidence="5">The sequence shown here is derived from an EMBL/GenBank/DDBJ whole genome shotgun (WGS) entry which is preliminary data.</text>
</comment>
<proteinExistence type="predicted"/>
<dbReference type="SMART" id="SM00354">
    <property type="entry name" value="HTH_LACI"/>
    <property type="match status" value="1"/>
</dbReference>
<evidence type="ECO:0000256" key="1">
    <source>
        <dbReference type="ARBA" id="ARBA00023015"/>
    </source>
</evidence>
<dbReference type="PROSITE" id="PS00356">
    <property type="entry name" value="HTH_LACI_1"/>
    <property type="match status" value="1"/>
</dbReference>
<dbReference type="AlphaFoldDB" id="A0A6I2M5B4"/>
<keyword evidence="3" id="KW-0804">Transcription</keyword>
<dbReference type="Gene3D" id="1.10.260.40">
    <property type="entry name" value="lambda repressor-like DNA-binding domains"/>
    <property type="match status" value="1"/>
</dbReference>
<dbReference type="SUPFAM" id="SSF53822">
    <property type="entry name" value="Periplasmic binding protein-like I"/>
    <property type="match status" value="1"/>
</dbReference>
<gene>
    <name evidence="5" type="ORF">GJU41_03985</name>
</gene>
<dbReference type="GO" id="GO:0000976">
    <property type="term" value="F:transcription cis-regulatory region binding"/>
    <property type="evidence" value="ECO:0007669"/>
    <property type="project" value="TreeGrafter"/>
</dbReference>
<accession>A0A6I2M5B4</accession>
<sequence length="309" mass="34564">MVKEMKKATMKDIAAEANVSVATVSYVLNNAENQSIPAETKERVLQIAKKLNYVPNLAARSLVKQKTGLIGILLNRSAHEGVWRRAHHAEFIFELEQLLTKQGYHVVLSSIDVEKPNLEIIAERKLDGVFLIDVREDFFYSISKTVPTGVPLVLVDSVIDDELFYKVMYDYLGAFSAAKNQLERESAVLIMEKFHNAGLTEQIKKASGLAEENIHLMENEKSLADFLAMNSDRSAIILNEFLAGTVSKYRNIEGDAVICTSNCPEILPAEAKTVLFKNSKATIAFQVLSDLIKDNRGLHLEKYTYLPAE</sequence>
<evidence type="ECO:0000256" key="2">
    <source>
        <dbReference type="ARBA" id="ARBA00023125"/>
    </source>
</evidence>
<dbReference type="InterPro" id="IPR028082">
    <property type="entry name" value="Peripla_BP_I"/>
</dbReference>
<protein>
    <submittedName>
        <fullName evidence="5">LacI family DNA-binding transcriptional regulator</fullName>
    </submittedName>
</protein>
<dbReference type="PANTHER" id="PTHR30146">
    <property type="entry name" value="LACI-RELATED TRANSCRIPTIONAL REPRESSOR"/>
    <property type="match status" value="1"/>
</dbReference>
<dbReference type="PROSITE" id="PS50932">
    <property type="entry name" value="HTH_LACI_2"/>
    <property type="match status" value="1"/>
</dbReference>
<dbReference type="SUPFAM" id="SSF47413">
    <property type="entry name" value="lambda repressor-like DNA-binding domains"/>
    <property type="match status" value="1"/>
</dbReference>
<dbReference type="Gene3D" id="3.40.50.2300">
    <property type="match status" value="1"/>
</dbReference>
<evidence type="ECO:0000313" key="5">
    <source>
        <dbReference type="EMBL" id="MRX53119.1"/>
    </source>
</evidence>
<evidence type="ECO:0000313" key="6">
    <source>
        <dbReference type="Proteomes" id="UP000441585"/>
    </source>
</evidence>
<keyword evidence="6" id="KW-1185">Reference proteome</keyword>
<organism evidence="5 6">
    <name type="scientific">Metabacillus idriensis</name>
    <dbReference type="NCBI Taxonomy" id="324768"/>
    <lineage>
        <taxon>Bacteria</taxon>
        <taxon>Bacillati</taxon>
        <taxon>Bacillota</taxon>
        <taxon>Bacilli</taxon>
        <taxon>Bacillales</taxon>
        <taxon>Bacillaceae</taxon>
        <taxon>Metabacillus</taxon>
    </lineage>
</organism>
<feature type="domain" description="HTH lacI-type" evidence="4">
    <location>
        <begin position="8"/>
        <end position="64"/>
    </location>
</feature>
<evidence type="ECO:0000259" key="4">
    <source>
        <dbReference type="PROSITE" id="PS50932"/>
    </source>
</evidence>
<dbReference type="InterPro" id="IPR000843">
    <property type="entry name" value="HTH_LacI"/>
</dbReference>
<reference evidence="5 6" key="1">
    <citation type="submission" date="2019-11" db="EMBL/GenBank/DDBJ databases">
        <title>Bacillus idriensis genome.</title>
        <authorList>
            <person name="Konopka E.N."/>
            <person name="Newman J.D."/>
        </authorList>
    </citation>
    <scope>NUCLEOTIDE SEQUENCE [LARGE SCALE GENOMIC DNA]</scope>
    <source>
        <strain evidence="5 6">DSM 19097</strain>
    </source>
</reference>